<feature type="non-terminal residue" evidence="3">
    <location>
        <position position="213"/>
    </location>
</feature>
<dbReference type="InterPro" id="IPR038792">
    <property type="entry name" value="CFAP97D1/2"/>
</dbReference>
<accession>A0A9K3D991</accession>
<feature type="compositionally biased region" description="Acidic residues" evidence="2">
    <location>
        <begin position="172"/>
        <end position="187"/>
    </location>
</feature>
<reference evidence="3 4" key="1">
    <citation type="journal article" date="2018" name="PLoS ONE">
        <title>The draft genome of Kipferlia bialata reveals reductive genome evolution in fornicate parasites.</title>
        <authorList>
            <person name="Tanifuji G."/>
            <person name="Takabayashi S."/>
            <person name="Kume K."/>
            <person name="Takagi M."/>
            <person name="Nakayama T."/>
            <person name="Kamikawa R."/>
            <person name="Inagaki Y."/>
            <person name="Hashimoto T."/>
        </authorList>
    </citation>
    <scope>NUCLEOTIDE SEQUENCE [LARGE SCALE GENOMIC DNA]</scope>
    <source>
        <strain evidence="3">NY0173</strain>
    </source>
</reference>
<feature type="compositionally biased region" description="Basic and acidic residues" evidence="2">
    <location>
        <begin position="159"/>
        <end position="171"/>
    </location>
</feature>
<dbReference type="Proteomes" id="UP000265618">
    <property type="component" value="Unassembled WGS sequence"/>
</dbReference>
<evidence type="ECO:0000313" key="3">
    <source>
        <dbReference type="EMBL" id="GIQ90562.1"/>
    </source>
</evidence>
<protein>
    <submittedName>
        <fullName evidence="3">KIAA1430 homologue</fullName>
    </submittedName>
</protein>
<dbReference type="AlphaFoldDB" id="A0A9K3D991"/>
<dbReference type="PANTHER" id="PTHR33768">
    <property type="entry name" value="MIP11318P"/>
    <property type="match status" value="1"/>
</dbReference>
<dbReference type="Pfam" id="PF13879">
    <property type="entry name" value="Hmw_CFAP97"/>
    <property type="match status" value="1"/>
</dbReference>
<feature type="compositionally biased region" description="Acidic residues" evidence="2">
    <location>
        <begin position="145"/>
        <end position="158"/>
    </location>
</feature>
<sequence>EERYSEIERANAILLNRMSHIMRGTGSIDSHLKRKGPMSLNQSKRQRELERINQENRRILRRITSRKPTYSRVDQMKSYQQHQARMENLCELPCVLHENPVTERQKRLTGADTMAEEELDGEGAFLTEMPDLGGQDYSGQGDVYGEAEVDDQYGEYEPEGEREREPEHEIDYGDDIPDEVEGEDAAFEGDKSGLYTTEDIPDSPARLDSPDAR</sequence>
<dbReference type="EMBL" id="BDIP01006337">
    <property type="protein sequence ID" value="GIQ90562.1"/>
    <property type="molecule type" value="Genomic_DNA"/>
</dbReference>
<evidence type="ECO:0000313" key="4">
    <source>
        <dbReference type="Proteomes" id="UP000265618"/>
    </source>
</evidence>
<proteinExistence type="inferred from homology"/>
<organism evidence="3 4">
    <name type="scientific">Kipferlia bialata</name>
    <dbReference type="NCBI Taxonomy" id="797122"/>
    <lineage>
        <taxon>Eukaryota</taxon>
        <taxon>Metamonada</taxon>
        <taxon>Carpediemonas-like organisms</taxon>
        <taxon>Kipferlia</taxon>
    </lineage>
</organism>
<feature type="non-terminal residue" evidence="3">
    <location>
        <position position="1"/>
    </location>
</feature>
<evidence type="ECO:0000256" key="1">
    <source>
        <dbReference type="ARBA" id="ARBA00008315"/>
    </source>
</evidence>
<dbReference type="PANTHER" id="PTHR33768:SF3">
    <property type="entry name" value="MIP11318P"/>
    <property type="match status" value="1"/>
</dbReference>
<feature type="region of interest" description="Disordered" evidence="2">
    <location>
        <begin position="138"/>
        <end position="213"/>
    </location>
</feature>
<comment type="similarity">
    <text evidence="1">Belongs to the CFAP97 family.</text>
</comment>
<name>A0A9K3D991_9EUKA</name>
<comment type="caution">
    <text evidence="3">The sequence shown here is derived from an EMBL/GenBank/DDBJ whole genome shotgun (WGS) entry which is preliminary data.</text>
</comment>
<dbReference type="InterPro" id="IPR029488">
    <property type="entry name" value="Hmw/CFAP97"/>
</dbReference>
<keyword evidence="4" id="KW-1185">Reference proteome</keyword>
<gene>
    <name evidence="3" type="ORF">KIPB_013401</name>
</gene>
<evidence type="ECO:0000256" key="2">
    <source>
        <dbReference type="SAM" id="MobiDB-lite"/>
    </source>
</evidence>
<dbReference type="OrthoDB" id="2163395at2759"/>